<protein>
    <submittedName>
        <fullName evidence="1">Uncharacterized protein</fullName>
    </submittedName>
</protein>
<proteinExistence type="predicted"/>
<sequence>MRFCWRNRMEAVKNLQMNNSKKKAFFTRFRCWHSPLKPGEENSNPPHSPLQHPSMSHAFILSILLLSVSIKLTFGASASTTITSIATAIEKQAKLGFSLLRCCHLEGG</sequence>
<name>A0A9Q0HFJ8_9MAGN</name>
<gene>
    <name evidence="1" type="ORF">NE237_023742</name>
</gene>
<dbReference type="EMBL" id="JAMYWD010000008">
    <property type="protein sequence ID" value="KAJ4963803.1"/>
    <property type="molecule type" value="Genomic_DNA"/>
</dbReference>
<evidence type="ECO:0000313" key="2">
    <source>
        <dbReference type="Proteomes" id="UP001141806"/>
    </source>
</evidence>
<accession>A0A9Q0HFJ8</accession>
<dbReference type="Proteomes" id="UP001141806">
    <property type="component" value="Unassembled WGS sequence"/>
</dbReference>
<dbReference type="AlphaFoldDB" id="A0A9Q0HFJ8"/>
<reference evidence="1" key="1">
    <citation type="journal article" date="2023" name="Plant J.">
        <title>The genome of the king protea, Protea cynaroides.</title>
        <authorList>
            <person name="Chang J."/>
            <person name="Duong T.A."/>
            <person name="Schoeman C."/>
            <person name="Ma X."/>
            <person name="Roodt D."/>
            <person name="Barker N."/>
            <person name="Li Z."/>
            <person name="Van de Peer Y."/>
            <person name="Mizrachi E."/>
        </authorList>
    </citation>
    <scope>NUCLEOTIDE SEQUENCE</scope>
    <source>
        <tissue evidence="1">Young leaves</tissue>
    </source>
</reference>
<evidence type="ECO:0000313" key="1">
    <source>
        <dbReference type="EMBL" id="KAJ4963803.1"/>
    </source>
</evidence>
<keyword evidence="2" id="KW-1185">Reference proteome</keyword>
<comment type="caution">
    <text evidence="1">The sequence shown here is derived from an EMBL/GenBank/DDBJ whole genome shotgun (WGS) entry which is preliminary data.</text>
</comment>
<organism evidence="1 2">
    <name type="scientific">Protea cynaroides</name>
    <dbReference type="NCBI Taxonomy" id="273540"/>
    <lineage>
        <taxon>Eukaryota</taxon>
        <taxon>Viridiplantae</taxon>
        <taxon>Streptophyta</taxon>
        <taxon>Embryophyta</taxon>
        <taxon>Tracheophyta</taxon>
        <taxon>Spermatophyta</taxon>
        <taxon>Magnoliopsida</taxon>
        <taxon>Proteales</taxon>
        <taxon>Proteaceae</taxon>
        <taxon>Protea</taxon>
    </lineage>
</organism>